<dbReference type="InterPro" id="IPR035976">
    <property type="entry name" value="Sushi/SCR/CCP_sf"/>
</dbReference>
<dbReference type="SUPFAM" id="SSF57535">
    <property type="entry name" value="Complement control module/SCR domain"/>
    <property type="match status" value="8"/>
</dbReference>
<feature type="domain" description="Sushi" evidence="7">
    <location>
        <begin position="485"/>
        <end position="544"/>
    </location>
</feature>
<sequence>MTAFCRPRTAPLRLLGSPFDSWSFLGILLMALVLLLPISSDACDDPPRFESMMLSSVPKNLYVPGDKIEYQCHHGYEPILSYLTATAVCQPDSTWTPLQEACTRKSCPQLEEPLNGQIIYVYRTFRFGSQAHYVCNEGFHLLGTKILYCELSGSNVDWSDNPPECEKIICRAPGYIVNGKYTNSHKATFNYNEVVTYSCNPSMGPDKYSLVGESKLTCRGVWSSDPPECKVVKCQDPVVENGRMVSGFGGKYYYKAQVAFECNHGFRLKGNSTIFCGANNVWEPEMPECIKGTCGDPPRFESMMLYGLPKTLYHPGDKIEYQCRPGYKRILPFLATFAVCQPDNTWTPLQDACAKTLCPFLGDPPNGQIIYVNRTFQFGSQAHYVCNEGYYLRGTKILYCKRSGDSVDWSDNPPQCEKIFCQRPGEIFNGKYTKSYKATFDYNEVVTYSCNPSEGPDKYSLVGESRLACSGHDVWSSDPPQCKVVKCQNPVVKNGRLVSGFRKEYDYKAKVVFECLEGFKLKGNGTIFCGANNVWEPEMPECIKDFF</sequence>
<reference evidence="8 9" key="1">
    <citation type="journal article" date="2020" name="Nature">
        <title>Six reference-quality genomes reveal evolution of bat adaptations.</title>
        <authorList>
            <person name="Jebb D."/>
            <person name="Huang Z."/>
            <person name="Pippel M."/>
            <person name="Hughes G.M."/>
            <person name="Lavrichenko K."/>
            <person name="Devanna P."/>
            <person name="Winkler S."/>
            <person name="Jermiin L.S."/>
            <person name="Skirmuntt E.C."/>
            <person name="Katzourakis A."/>
            <person name="Burkitt-Gray L."/>
            <person name="Ray D.A."/>
            <person name="Sullivan K.A.M."/>
            <person name="Roscito J.G."/>
            <person name="Kirilenko B.M."/>
            <person name="Davalos L.M."/>
            <person name="Corthals A.P."/>
            <person name="Power M.L."/>
            <person name="Jones G."/>
            <person name="Ransome R.D."/>
            <person name="Dechmann D.K.N."/>
            <person name="Locatelli A.G."/>
            <person name="Puechmaille S.J."/>
            <person name="Fedrigo O."/>
            <person name="Jarvis E.D."/>
            <person name="Hiller M."/>
            <person name="Vernes S.C."/>
            <person name="Myers E.W."/>
            <person name="Teeling E.C."/>
        </authorList>
    </citation>
    <scope>NUCLEOTIDE SEQUENCE [LARGE SCALE GENOMIC DNA]</scope>
    <source>
        <strain evidence="8">MRouAeg1</strain>
        <tissue evidence="8">Muscle</tissue>
    </source>
</reference>
<keyword evidence="5" id="KW-0325">Glycoprotein</keyword>
<protein>
    <submittedName>
        <fullName evidence="8">CD46 molecule</fullName>
    </submittedName>
</protein>
<dbReference type="EMBL" id="JACASE010000017">
    <property type="protein sequence ID" value="KAF6396356.1"/>
    <property type="molecule type" value="Genomic_DNA"/>
</dbReference>
<evidence type="ECO:0000256" key="3">
    <source>
        <dbReference type="ARBA" id="ARBA00022737"/>
    </source>
</evidence>
<gene>
    <name evidence="8" type="ORF">HJG63_002468</name>
</gene>
<evidence type="ECO:0000256" key="1">
    <source>
        <dbReference type="ARBA" id="ARBA00022659"/>
    </source>
</evidence>
<name>A0A7J8BD37_ROUAE</name>
<dbReference type="Proteomes" id="UP000593571">
    <property type="component" value="Unassembled WGS sequence"/>
</dbReference>
<keyword evidence="2" id="KW-0732">Signal</keyword>
<keyword evidence="9" id="KW-1185">Reference proteome</keyword>
<dbReference type="PANTHER" id="PTHR19325:SF521">
    <property type="entry name" value="MEMBRANE COFACTOR PROTEIN"/>
    <property type="match status" value="1"/>
</dbReference>
<feature type="domain" description="Sushi" evidence="7">
    <location>
        <begin position="292"/>
        <end position="355"/>
    </location>
</feature>
<keyword evidence="1 6" id="KW-0768">Sushi</keyword>
<feature type="disulfide bond" evidence="6">
    <location>
        <begin position="515"/>
        <end position="542"/>
    </location>
</feature>
<comment type="caution">
    <text evidence="6">Lacks conserved residue(s) required for the propagation of feature annotation.</text>
</comment>
<dbReference type="PROSITE" id="PS50923">
    <property type="entry name" value="SUSHI"/>
    <property type="match status" value="8"/>
</dbReference>
<dbReference type="Gene3D" id="2.10.70.10">
    <property type="entry name" value="Complement Module, domain 1"/>
    <property type="match status" value="8"/>
</dbReference>
<feature type="domain" description="Sushi" evidence="7">
    <location>
        <begin position="356"/>
        <end position="418"/>
    </location>
</feature>
<evidence type="ECO:0000259" key="7">
    <source>
        <dbReference type="PROSITE" id="PS50923"/>
    </source>
</evidence>
<dbReference type="InterPro" id="IPR000436">
    <property type="entry name" value="Sushi_SCR_CCP_dom"/>
</dbReference>
<dbReference type="FunFam" id="2.10.70.10:FF:000055">
    <property type="entry name" value="Complement decay-accelerating factor, GPI-anchored"/>
    <property type="match status" value="1"/>
</dbReference>
<feature type="domain" description="Sushi" evidence="7">
    <location>
        <begin position="168"/>
        <end position="231"/>
    </location>
</feature>
<keyword evidence="4 6" id="KW-1015">Disulfide bond</keyword>
<dbReference type="InterPro" id="IPR050350">
    <property type="entry name" value="Compl-Cell_Adhes-Reg"/>
</dbReference>
<dbReference type="FunFam" id="2.10.70.10:FF:000014">
    <property type="entry name" value="Membrane cofactor protein"/>
    <property type="match status" value="2"/>
</dbReference>
<evidence type="ECO:0000256" key="6">
    <source>
        <dbReference type="PROSITE-ProRule" id="PRU00302"/>
    </source>
</evidence>
<keyword evidence="3" id="KW-0677">Repeat</keyword>
<dbReference type="SMART" id="SM00032">
    <property type="entry name" value="CCP"/>
    <property type="match status" value="8"/>
</dbReference>
<feature type="domain" description="Sushi" evidence="7">
    <location>
        <begin position="41"/>
        <end position="104"/>
    </location>
</feature>
<evidence type="ECO:0000313" key="9">
    <source>
        <dbReference type="Proteomes" id="UP000593571"/>
    </source>
</evidence>
<evidence type="ECO:0000256" key="5">
    <source>
        <dbReference type="ARBA" id="ARBA00023180"/>
    </source>
</evidence>
<proteinExistence type="predicted"/>
<dbReference type="PANTHER" id="PTHR19325">
    <property type="entry name" value="COMPLEMENT COMPONENT-RELATED SUSHI DOMAIN-CONTAINING"/>
    <property type="match status" value="1"/>
</dbReference>
<feature type="domain" description="Sushi" evidence="7">
    <location>
        <begin position="419"/>
        <end position="484"/>
    </location>
</feature>
<evidence type="ECO:0000313" key="8">
    <source>
        <dbReference type="EMBL" id="KAF6396356.1"/>
    </source>
</evidence>
<evidence type="ECO:0000256" key="2">
    <source>
        <dbReference type="ARBA" id="ARBA00022729"/>
    </source>
</evidence>
<feature type="domain" description="Sushi" evidence="7">
    <location>
        <begin position="105"/>
        <end position="167"/>
    </location>
</feature>
<organism evidence="8 9">
    <name type="scientific">Rousettus aegyptiacus</name>
    <name type="common">Egyptian fruit bat</name>
    <name type="synonym">Pteropus aegyptiacus</name>
    <dbReference type="NCBI Taxonomy" id="9407"/>
    <lineage>
        <taxon>Eukaryota</taxon>
        <taxon>Metazoa</taxon>
        <taxon>Chordata</taxon>
        <taxon>Craniata</taxon>
        <taxon>Vertebrata</taxon>
        <taxon>Euteleostomi</taxon>
        <taxon>Mammalia</taxon>
        <taxon>Eutheria</taxon>
        <taxon>Laurasiatheria</taxon>
        <taxon>Chiroptera</taxon>
        <taxon>Yinpterochiroptera</taxon>
        <taxon>Pteropodoidea</taxon>
        <taxon>Pteropodidae</taxon>
        <taxon>Rousettinae</taxon>
        <taxon>Rousettus</taxon>
    </lineage>
</organism>
<dbReference type="CDD" id="cd00033">
    <property type="entry name" value="CCP"/>
    <property type="match status" value="8"/>
</dbReference>
<feature type="domain" description="Sushi" evidence="7">
    <location>
        <begin position="232"/>
        <end position="291"/>
    </location>
</feature>
<accession>A0A7J8BD37</accession>
<dbReference type="AlphaFoldDB" id="A0A7J8BD37"/>
<dbReference type="Pfam" id="PF00084">
    <property type="entry name" value="Sushi"/>
    <property type="match status" value="8"/>
</dbReference>
<feature type="disulfide bond" evidence="6">
    <location>
        <begin position="262"/>
        <end position="289"/>
    </location>
</feature>
<evidence type="ECO:0000256" key="4">
    <source>
        <dbReference type="ARBA" id="ARBA00023157"/>
    </source>
</evidence>
<comment type="caution">
    <text evidence="8">The sequence shown here is derived from an EMBL/GenBank/DDBJ whole genome shotgun (WGS) entry which is preliminary data.</text>
</comment>